<comment type="caution">
    <text evidence="2">The sequence shown here is derived from an EMBL/GenBank/DDBJ whole genome shotgun (WGS) entry which is preliminary data.</text>
</comment>
<gene>
    <name evidence="2" type="ORF">SAMN05216279_102195</name>
</gene>
<evidence type="ECO:0000256" key="1">
    <source>
        <dbReference type="SAM" id="MobiDB-lite"/>
    </source>
</evidence>
<dbReference type="AlphaFoldDB" id="A0A1G5MLY3"/>
<evidence type="ECO:0000313" key="2">
    <source>
        <dbReference type="EMBL" id="SCZ25539.1"/>
    </source>
</evidence>
<evidence type="ECO:0000313" key="3">
    <source>
        <dbReference type="Proteomes" id="UP000183046"/>
    </source>
</evidence>
<dbReference type="Proteomes" id="UP000183046">
    <property type="component" value="Unassembled WGS sequence"/>
</dbReference>
<feature type="compositionally biased region" description="Basic and acidic residues" evidence="1">
    <location>
        <begin position="14"/>
        <end position="35"/>
    </location>
</feature>
<protein>
    <submittedName>
        <fullName evidence="2">Uncharacterized protein</fullName>
    </submittedName>
</protein>
<feature type="region of interest" description="Disordered" evidence="1">
    <location>
        <begin position="14"/>
        <end position="43"/>
    </location>
</feature>
<reference evidence="3" key="1">
    <citation type="submission" date="2016-10" db="EMBL/GenBank/DDBJ databases">
        <authorList>
            <person name="de Groot N.N."/>
        </authorList>
    </citation>
    <scope>NUCLEOTIDE SEQUENCE [LARGE SCALE GENOMIC DNA]</scope>
    <source>
        <strain evidence="3">DSM 15758</strain>
    </source>
</reference>
<dbReference type="RefSeq" id="WP_256203978.1">
    <property type="nucleotide sequence ID" value="NZ_DAMALT010000012.1"/>
</dbReference>
<dbReference type="EMBL" id="FMWB01000002">
    <property type="protein sequence ID" value="SCZ25539.1"/>
    <property type="molecule type" value="Genomic_DNA"/>
</dbReference>
<proteinExistence type="predicted"/>
<sequence length="43" mass="4918">MLKDLKKRALRGLLDKLLDGHAERRPLETQPERSRGMTAHAAH</sequence>
<accession>A0A1G5MLY3</accession>
<organism evidence="2 3">
    <name type="scientific">Pseudomonas oryzihabitans</name>
    <dbReference type="NCBI Taxonomy" id="47885"/>
    <lineage>
        <taxon>Bacteria</taxon>
        <taxon>Pseudomonadati</taxon>
        <taxon>Pseudomonadota</taxon>
        <taxon>Gammaproteobacteria</taxon>
        <taxon>Pseudomonadales</taxon>
        <taxon>Pseudomonadaceae</taxon>
        <taxon>Pseudomonas</taxon>
    </lineage>
</organism>
<name>A0A1G5MLY3_9PSED</name>